<dbReference type="AlphaFoldDB" id="A0A937FAJ6"/>
<dbReference type="PANTHER" id="PTHR43806:SF67">
    <property type="entry name" value="EGF-LIKE DOMAIN-CONTAINING PROTEIN"/>
    <property type="match status" value="1"/>
</dbReference>
<dbReference type="Pfam" id="PF00082">
    <property type="entry name" value="Peptidase_S8"/>
    <property type="match status" value="1"/>
</dbReference>
<evidence type="ECO:0000313" key="7">
    <source>
        <dbReference type="EMBL" id="MBL3657304.1"/>
    </source>
</evidence>
<dbReference type="PANTHER" id="PTHR43806">
    <property type="entry name" value="PEPTIDASE S8"/>
    <property type="match status" value="1"/>
</dbReference>
<feature type="active site" description="Charge relay system" evidence="5">
    <location>
        <position position="389"/>
    </location>
</feature>
<dbReference type="PRINTS" id="PR00723">
    <property type="entry name" value="SUBTILISIN"/>
</dbReference>
<name>A0A937FAJ6_9BACT</name>
<evidence type="ECO:0000313" key="8">
    <source>
        <dbReference type="Proteomes" id="UP000659388"/>
    </source>
</evidence>
<dbReference type="PROSITE" id="PS51892">
    <property type="entry name" value="SUBTILASE"/>
    <property type="match status" value="1"/>
</dbReference>
<protein>
    <submittedName>
        <fullName evidence="7">S8 family serine peptidase</fullName>
    </submittedName>
</protein>
<feature type="active site" description="Charge relay system" evidence="5">
    <location>
        <position position="171"/>
    </location>
</feature>
<dbReference type="PROSITE" id="PS00138">
    <property type="entry name" value="SUBTILASE_SER"/>
    <property type="match status" value="1"/>
</dbReference>
<dbReference type="Proteomes" id="UP000659388">
    <property type="component" value="Unassembled WGS sequence"/>
</dbReference>
<dbReference type="NCBIfam" id="TIGR04183">
    <property type="entry name" value="Por_Secre_tail"/>
    <property type="match status" value="1"/>
</dbReference>
<dbReference type="InterPro" id="IPR050131">
    <property type="entry name" value="Peptidase_S8_subtilisin-like"/>
</dbReference>
<dbReference type="PIRSF" id="PIRSF037903">
    <property type="entry name" value="Subtilisin_rel_GFO_2223"/>
    <property type="match status" value="1"/>
</dbReference>
<evidence type="ECO:0000256" key="2">
    <source>
        <dbReference type="ARBA" id="ARBA00022670"/>
    </source>
</evidence>
<evidence type="ECO:0000259" key="6">
    <source>
        <dbReference type="Pfam" id="PF00082"/>
    </source>
</evidence>
<dbReference type="InterPro" id="IPR036852">
    <property type="entry name" value="Peptidase_S8/S53_dom_sf"/>
</dbReference>
<evidence type="ECO:0000256" key="3">
    <source>
        <dbReference type="ARBA" id="ARBA00022801"/>
    </source>
</evidence>
<reference evidence="7" key="1">
    <citation type="submission" date="2021-01" db="EMBL/GenBank/DDBJ databases">
        <title>Fulvivirga kasyanovii gen. nov., sp nov., a novel member of the phylum Bacteroidetes isolated from seawater in a mussel farm.</title>
        <authorList>
            <person name="Zhao L.-H."/>
            <person name="Wang Z.-J."/>
        </authorList>
    </citation>
    <scope>NUCLEOTIDE SEQUENCE</scope>
    <source>
        <strain evidence="7">2943</strain>
    </source>
</reference>
<dbReference type="GO" id="GO:0004252">
    <property type="term" value="F:serine-type endopeptidase activity"/>
    <property type="evidence" value="ECO:0007669"/>
    <property type="project" value="UniProtKB-UniRule"/>
</dbReference>
<dbReference type="EMBL" id="JAESIY010000007">
    <property type="protein sequence ID" value="MBL3657304.1"/>
    <property type="molecule type" value="Genomic_DNA"/>
</dbReference>
<sequence>MAKTRFILSVMYFLLSISWVCAQNRYMVFFSDKNDSPYSINTPSQFLSDRAIERRLKFGIAIDENDIPVNPDYVKGISEMGVDVYYKSRWLNGILIETDASTVEGLIELEYVSSVRLLAPGNKLSRTARTQYEEDLNAMNTSTKEQLNMMGLNLLHEDGFTGHGMLTAVLDGGFSGINTIQAFTHLYDSNRLVYTYDLVRNHQNIDAGSTHGTRVLSVIAGYKKESYIGSAYNSDYMLFITEDSDTEYTIEEYNWLIAAERADSAGADIISSSLGYFDFDDVSMNYDYSDYDGHTTIIAQAADFAAKRGILVVVSAGNEGGSSWNYITSPADAEGVISVGSVDLGYNTSLFSSGGPTADGRLKPELMALGSSTSIISESGNITSASGTSYSTPLVAGFAACLWQQNPELSAQEVRDLMLKNATRSGNPDNLYGYGVPNYRYIISGVDNEYEESRFLVYPNPVINDEIHLATDVSTGKTLLMLYAKDGALLSKETIDFCQNRDYSMKVNLSKGIYFLQVLDGDKSYYFKVVKY</sequence>
<comment type="caution">
    <text evidence="7">The sequence shown here is derived from an EMBL/GenBank/DDBJ whole genome shotgun (WGS) entry which is preliminary data.</text>
</comment>
<comment type="similarity">
    <text evidence="1 5">Belongs to the peptidase S8 family.</text>
</comment>
<evidence type="ECO:0000256" key="4">
    <source>
        <dbReference type="ARBA" id="ARBA00022825"/>
    </source>
</evidence>
<dbReference type="RefSeq" id="WP_202245084.1">
    <property type="nucleotide sequence ID" value="NZ_JAESIY010000007.1"/>
</dbReference>
<keyword evidence="4 5" id="KW-0720">Serine protease</keyword>
<dbReference type="InterPro" id="IPR023828">
    <property type="entry name" value="Peptidase_S8_Ser-AS"/>
</dbReference>
<keyword evidence="8" id="KW-1185">Reference proteome</keyword>
<dbReference type="InterPro" id="IPR026444">
    <property type="entry name" value="Secre_tail"/>
</dbReference>
<keyword evidence="2 5" id="KW-0645">Protease</keyword>
<evidence type="ECO:0000256" key="5">
    <source>
        <dbReference type="PROSITE-ProRule" id="PRU01240"/>
    </source>
</evidence>
<evidence type="ECO:0000256" key="1">
    <source>
        <dbReference type="ARBA" id="ARBA00011073"/>
    </source>
</evidence>
<accession>A0A937FAJ6</accession>
<proteinExistence type="inferred from homology"/>
<feature type="active site" description="Charge relay system" evidence="5">
    <location>
        <position position="211"/>
    </location>
</feature>
<dbReference type="InterPro" id="IPR000209">
    <property type="entry name" value="Peptidase_S8/S53_dom"/>
</dbReference>
<gene>
    <name evidence="7" type="ORF">JL102_14250</name>
</gene>
<feature type="domain" description="Peptidase S8/S53" evidence="6">
    <location>
        <begin position="162"/>
        <end position="435"/>
    </location>
</feature>
<dbReference type="CDD" id="cd07493">
    <property type="entry name" value="Peptidases_S8_9"/>
    <property type="match status" value="1"/>
</dbReference>
<dbReference type="InterPro" id="IPR015500">
    <property type="entry name" value="Peptidase_S8_subtilisin-rel"/>
</dbReference>
<dbReference type="Gene3D" id="3.40.50.200">
    <property type="entry name" value="Peptidase S8/S53 domain"/>
    <property type="match status" value="1"/>
</dbReference>
<keyword evidence="3 5" id="KW-0378">Hydrolase</keyword>
<dbReference type="GO" id="GO:0006508">
    <property type="term" value="P:proteolysis"/>
    <property type="evidence" value="ECO:0007669"/>
    <property type="project" value="UniProtKB-KW"/>
</dbReference>
<organism evidence="7 8">
    <name type="scientific">Fulvivirga sediminis</name>
    <dbReference type="NCBI Taxonomy" id="2803949"/>
    <lineage>
        <taxon>Bacteria</taxon>
        <taxon>Pseudomonadati</taxon>
        <taxon>Bacteroidota</taxon>
        <taxon>Cytophagia</taxon>
        <taxon>Cytophagales</taxon>
        <taxon>Fulvivirgaceae</taxon>
        <taxon>Fulvivirga</taxon>
    </lineage>
</organism>
<dbReference type="SUPFAM" id="SSF52743">
    <property type="entry name" value="Subtilisin-like"/>
    <property type="match status" value="1"/>
</dbReference>
<dbReference type="InterPro" id="IPR017317">
    <property type="entry name" value="Pept_S8_subtilisin_bacteroid-2"/>
</dbReference>